<gene>
    <name evidence="2" type="ORF">DdX_10737</name>
</gene>
<dbReference type="InterPro" id="IPR016135">
    <property type="entry name" value="UBQ-conjugating_enzyme/RWD"/>
</dbReference>
<evidence type="ECO:0000259" key="1">
    <source>
        <dbReference type="PROSITE" id="PS50908"/>
    </source>
</evidence>
<keyword evidence="3" id="KW-1185">Reference proteome</keyword>
<proteinExistence type="predicted"/>
<dbReference type="SUPFAM" id="SSF54495">
    <property type="entry name" value="UBC-like"/>
    <property type="match status" value="1"/>
</dbReference>
<comment type="caution">
    <text evidence="2">The sequence shown here is derived from an EMBL/GenBank/DDBJ whole genome shotgun (WGS) entry which is preliminary data.</text>
</comment>
<dbReference type="Proteomes" id="UP001201812">
    <property type="component" value="Unassembled WGS sequence"/>
</dbReference>
<dbReference type="InterPro" id="IPR059181">
    <property type="entry name" value="RWDD2A-B_C"/>
</dbReference>
<dbReference type="PIRSF" id="PIRSF038021">
    <property type="entry name" value="UCP038021_RWDD2"/>
    <property type="match status" value="1"/>
</dbReference>
<reference evidence="2" key="1">
    <citation type="submission" date="2022-01" db="EMBL/GenBank/DDBJ databases">
        <title>Genome Sequence Resource for Two Populations of Ditylenchus destructor, the Migratory Endoparasitic Phytonematode.</title>
        <authorList>
            <person name="Zhang H."/>
            <person name="Lin R."/>
            <person name="Xie B."/>
        </authorList>
    </citation>
    <scope>NUCLEOTIDE SEQUENCE</scope>
    <source>
        <strain evidence="2">BazhouSP</strain>
    </source>
</reference>
<dbReference type="InterPro" id="IPR006575">
    <property type="entry name" value="RWD_dom"/>
</dbReference>
<dbReference type="Pfam" id="PF06544">
    <property type="entry name" value="Prp3_C"/>
    <property type="match status" value="1"/>
</dbReference>
<dbReference type="CDD" id="cd24163">
    <property type="entry name" value="RWDD2_C"/>
    <property type="match status" value="1"/>
</dbReference>
<sequence>MSKDDNTSLQDDELTLLKSMFTQDELVFDEACTRPLDFVQPHMESSAAGTRERNSSGASKNHSFTLKLNAAPNLAINLDVTFPSSYPSDSRPLIYARCNQLDQKAFNHALQQFFEKEAEPNQPVMMDLVAWINEFAEKYRLNGIDKSAEASPECCQPTKEEECATPTYARLWIFSHHLYSTTKRKNIMKLTKQLKLRGFMAHGKPAFIVVEGLECHCDDFWEEVHSWNWQKIQIKQKEVSETEEDFKRLPEKFQELSLPVTSAKNQCGGDLKNYLAALGFEHMYFEVLSIDQSA</sequence>
<dbReference type="AlphaFoldDB" id="A0AAD4N3T5"/>
<name>A0AAD4N3T5_9BILA</name>
<dbReference type="InterPro" id="IPR017359">
    <property type="entry name" value="Phi-like"/>
</dbReference>
<evidence type="ECO:0000313" key="2">
    <source>
        <dbReference type="EMBL" id="KAI1710378.1"/>
    </source>
</evidence>
<evidence type="ECO:0000313" key="3">
    <source>
        <dbReference type="Proteomes" id="UP001201812"/>
    </source>
</evidence>
<dbReference type="InterPro" id="IPR010541">
    <property type="entry name" value="Prp3_C"/>
</dbReference>
<dbReference type="PROSITE" id="PS50908">
    <property type="entry name" value="RWD"/>
    <property type="match status" value="1"/>
</dbReference>
<dbReference type="PANTHER" id="PTHR15955:SF8">
    <property type="entry name" value="RWD DOMAIN-CONTAINING PROTEIN 2B-RELATED"/>
    <property type="match status" value="1"/>
</dbReference>
<accession>A0AAD4N3T5</accession>
<dbReference type="Pfam" id="PF05773">
    <property type="entry name" value="RWD"/>
    <property type="match status" value="1"/>
</dbReference>
<dbReference type="EMBL" id="JAKKPZ010000026">
    <property type="protein sequence ID" value="KAI1710378.1"/>
    <property type="molecule type" value="Genomic_DNA"/>
</dbReference>
<feature type="domain" description="RWD" evidence="1">
    <location>
        <begin position="12"/>
        <end position="139"/>
    </location>
</feature>
<protein>
    <submittedName>
        <fullName evidence="2">RWD domain-containing protein</fullName>
    </submittedName>
</protein>
<dbReference type="Gene3D" id="3.10.110.10">
    <property type="entry name" value="Ubiquitin Conjugating Enzyme"/>
    <property type="match status" value="1"/>
</dbReference>
<organism evidence="2 3">
    <name type="scientific">Ditylenchus destructor</name>
    <dbReference type="NCBI Taxonomy" id="166010"/>
    <lineage>
        <taxon>Eukaryota</taxon>
        <taxon>Metazoa</taxon>
        <taxon>Ecdysozoa</taxon>
        <taxon>Nematoda</taxon>
        <taxon>Chromadorea</taxon>
        <taxon>Rhabditida</taxon>
        <taxon>Tylenchina</taxon>
        <taxon>Tylenchomorpha</taxon>
        <taxon>Sphaerularioidea</taxon>
        <taxon>Anguinidae</taxon>
        <taxon>Anguininae</taxon>
        <taxon>Ditylenchus</taxon>
    </lineage>
</organism>
<dbReference type="PANTHER" id="PTHR15955">
    <property type="entry name" value="RWD DOMAIN CONTAINING PROTEIN 2"/>
    <property type="match status" value="1"/>
</dbReference>